<sequence length="70" mass="8110">MTNINPSASIKFTLVIPVYYHNLLGDYFSISAICFELTNSTHCEQVKPLDKYQFAEDIFSSSMEYLTKYQ</sequence>
<dbReference type="EMBL" id="NTJZ01000012">
    <property type="protein sequence ID" value="PDH32904.1"/>
    <property type="molecule type" value="Genomic_DNA"/>
</dbReference>
<accession>A0A2A5W9D3</accession>
<dbReference type="Proteomes" id="UP000219329">
    <property type="component" value="Unassembled WGS sequence"/>
</dbReference>
<organism evidence="1 2">
    <name type="scientific">OM182 bacterium MED-G28</name>
    <dbReference type="NCBI Taxonomy" id="1986256"/>
    <lineage>
        <taxon>Bacteria</taxon>
        <taxon>Pseudomonadati</taxon>
        <taxon>Pseudomonadota</taxon>
        <taxon>Gammaproteobacteria</taxon>
        <taxon>OMG group</taxon>
        <taxon>OM182 clade</taxon>
    </lineage>
</organism>
<comment type="caution">
    <text evidence="1">The sequence shown here is derived from an EMBL/GenBank/DDBJ whole genome shotgun (WGS) entry which is preliminary data.</text>
</comment>
<reference evidence="1 2" key="1">
    <citation type="submission" date="2017-08" db="EMBL/GenBank/DDBJ databases">
        <title>Fine stratification of microbial communities through a metagenomic profile of the photic zone.</title>
        <authorList>
            <person name="Haro-Moreno J.M."/>
            <person name="Lopez-Perez M."/>
            <person name="De La Torre J."/>
            <person name="Picazo A."/>
            <person name="Camacho A."/>
            <person name="Rodriguez-Valera F."/>
        </authorList>
    </citation>
    <scope>NUCLEOTIDE SEQUENCE [LARGE SCALE GENOMIC DNA]</scope>
    <source>
        <strain evidence="1">MED-G28</strain>
    </source>
</reference>
<dbReference type="AlphaFoldDB" id="A0A2A5W9D3"/>
<proteinExistence type="predicted"/>
<protein>
    <submittedName>
        <fullName evidence="1">Uncharacterized protein</fullName>
    </submittedName>
</protein>
<evidence type="ECO:0000313" key="1">
    <source>
        <dbReference type="EMBL" id="PDH32904.1"/>
    </source>
</evidence>
<evidence type="ECO:0000313" key="2">
    <source>
        <dbReference type="Proteomes" id="UP000219329"/>
    </source>
</evidence>
<gene>
    <name evidence="1" type="ORF">CNF02_10520</name>
</gene>
<name>A0A2A5W9D3_9GAMM</name>